<feature type="domain" description="Serine aminopeptidase S33" evidence="1">
    <location>
        <begin position="26"/>
        <end position="283"/>
    </location>
</feature>
<dbReference type="PANTHER" id="PTHR11614">
    <property type="entry name" value="PHOSPHOLIPASE-RELATED"/>
    <property type="match status" value="1"/>
</dbReference>
<dbReference type="InterPro" id="IPR051044">
    <property type="entry name" value="MAG_DAG_Lipase"/>
</dbReference>
<keyword evidence="3" id="KW-1185">Reference proteome</keyword>
<dbReference type="Gene3D" id="3.40.50.1820">
    <property type="entry name" value="alpha/beta hydrolase"/>
    <property type="match status" value="1"/>
</dbReference>
<name>A0A327ZWX5_9STAP</name>
<dbReference type="SUPFAM" id="SSF53474">
    <property type="entry name" value="alpha/beta-Hydrolases"/>
    <property type="match status" value="1"/>
</dbReference>
<dbReference type="Pfam" id="PF12146">
    <property type="entry name" value="Hydrolase_4"/>
    <property type="match status" value="1"/>
</dbReference>
<protein>
    <submittedName>
        <fullName evidence="2">Lysophospholipase</fullName>
    </submittedName>
</protein>
<organism evidence="2 3">
    <name type="scientific">Macrococcus epidermidis</name>
    <dbReference type="NCBI Taxonomy" id="1902580"/>
    <lineage>
        <taxon>Bacteria</taxon>
        <taxon>Bacillati</taxon>
        <taxon>Bacillota</taxon>
        <taxon>Bacilli</taxon>
        <taxon>Bacillales</taxon>
        <taxon>Staphylococcaceae</taxon>
        <taxon>Macrococcus</taxon>
    </lineage>
</organism>
<proteinExistence type="predicted"/>
<dbReference type="InterPro" id="IPR022742">
    <property type="entry name" value="Hydrolase_4"/>
</dbReference>
<reference evidence="2 3" key="1">
    <citation type="journal article" date="2018" name="Front. Microbiol.">
        <title>Description and Comparative Genomics of Macrococcus caseolyticus subsp. hominis subsp. nov., Macrococcus goetzii sp. nov., Macrococcus epidermidis sp. nov., and Macrococcus bohemicus sp. nov., Novel Macrococci From Human Clinical Material With Virulence Potential and Suspected Uptake of Foreign DNA by Natural Transformation.</title>
        <authorList>
            <person name="Maslanova I."/>
            <person name="Wertheimer Z."/>
            <person name="Sedlacek I."/>
            <person name="Svec P."/>
            <person name="Indrakova A."/>
            <person name="Kovarovic V."/>
            <person name="Schumann P."/>
            <person name="Sproer C."/>
            <person name="Kralova S."/>
            <person name="Sedo O."/>
            <person name="Kristofova L."/>
            <person name="Vrbovska V."/>
            <person name="Fuzik T."/>
            <person name="Petras P."/>
            <person name="Zdrahal Z."/>
            <person name="Ruzickova V."/>
            <person name="Doskar J."/>
            <person name="Pantucek R."/>
        </authorList>
    </citation>
    <scope>NUCLEOTIDE SEQUENCE [LARGE SCALE GENOMIC DNA]</scope>
    <source>
        <strain evidence="2 3">01/688</strain>
    </source>
</reference>
<accession>A0A327ZWX5</accession>
<dbReference type="InterPro" id="IPR029058">
    <property type="entry name" value="AB_hydrolase_fold"/>
</dbReference>
<gene>
    <name evidence="2" type="ORF">BHU61_03765</name>
</gene>
<evidence type="ECO:0000313" key="3">
    <source>
        <dbReference type="Proteomes" id="UP000249808"/>
    </source>
</evidence>
<dbReference type="AlphaFoldDB" id="A0A327ZWX5"/>
<dbReference type="EMBL" id="PZJH01000001">
    <property type="protein sequence ID" value="RAK46586.1"/>
    <property type="molecule type" value="Genomic_DNA"/>
</dbReference>
<dbReference type="Proteomes" id="UP000249808">
    <property type="component" value="Unassembled WGS sequence"/>
</dbReference>
<sequence length="299" mass="34518">MMEITNKFITLKDNTRIAFKLYRQEKSKGVIQMLHGMAEHMDRYDAVCQYFCSMGYDVLIHDHRGHGKHISPSEKGHFPSIDTLIEDAYEIFETFDFKGEFILFGHSMGSIVARKYVINYPGLFDRLILSGTSFYNKKFEAAALLLKLLLKLHPANKKLDFVNKLTLNDFNRKFRPLRTESDWISLNEDNVNAFVSDPDAGFNMSIGALNSINESLKFTSSKKNVKRMNKNLKILLVAGHDDPFSNFGKGVDKTGKLFHKCGIHHVYVQLYENARHEVLFEKNQQEVLNNIGKWLNRNE</sequence>
<dbReference type="RefSeq" id="WP_111714747.1">
    <property type="nucleotide sequence ID" value="NZ_JBHSSR010000001.1"/>
</dbReference>
<evidence type="ECO:0000313" key="2">
    <source>
        <dbReference type="EMBL" id="RAK46586.1"/>
    </source>
</evidence>
<comment type="caution">
    <text evidence="2">The sequence shown here is derived from an EMBL/GenBank/DDBJ whole genome shotgun (WGS) entry which is preliminary data.</text>
</comment>
<evidence type="ECO:0000259" key="1">
    <source>
        <dbReference type="Pfam" id="PF12146"/>
    </source>
</evidence>